<reference evidence="1 2" key="1">
    <citation type="submission" date="2015-05" db="EMBL/GenBank/DDBJ databases">
        <title>Photobacterium galathea sp. nov.</title>
        <authorList>
            <person name="Machado H."/>
            <person name="Gram L."/>
        </authorList>
    </citation>
    <scope>NUCLEOTIDE SEQUENCE [LARGE SCALE GENOMIC DNA]</scope>
    <source>
        <strain evidence="1 2">DSM 22954</strain>
    </source>
</reference>
<dbReference type="Proteomes" id="UP000035909">
    <property type="component" value="Unassembled WGS sequence"/>
</dbReference>
<organism evidence="1 2">
    <name type="scientific">Photobacterium ganghwense</name>
    <dbReference type="NCBI Taxonomy" id="320778"/>
    <lineage>
        <taxon>Bacteria</taxon>
        <taxon>Pseudomonadati</taxon>
        <taxon>Pseudomonadota</taxon>
        <taxon>Gammaproteobacteria</taxon>
        <taxon>Vibrionales</taxon>
        <taxon>Vibrionaceae</taxon>
        <taxon>Photobacterium</taxon>
    </lineage>
</organism>
<dbReference type="PATRIC" id="fig|320778.3.peg.3095"/>
<evidence type="ECO:0000313" key="1">
    <source>
        <dbReference type="EMBL" id="KLV07998.1"/>
    </source>
</evidence>
<sequence length="97" mass="11220">MVDTFDLPGFACAVEVRCLNMRTKNHRYIVVLDDFHNKKAWEEIPVLTEISFKHKKSRYLTSPASQYPELADYERYIIEHIDSIVAGDTEHAHALAV</sequence>
<evidence type="ECO:0000313" key="2">
    <source>
        <dbReference type="Proteomes" id="UP000035909"/>
    </source>
</evidence>
<proteinExistence type="predicted"/>
<accession>A0A0J1H8G6</accession>
<comment type="caution">
    <text evidence="1">The sequence shown here is derived from an EMBL/GenBank/DDBJ whole genome shotgun (WGS) entry which is preliminary data.</text>
</comment>
<dbReference type="AlphaFoldDB" id="A0A0J1H8G6"/>
<gene>
    <name evidence="1" type="ORF">ABT57_14225</name>
</gene>
<name>A0A0J1H8G6_9GAMM</name>
<keyword evidence="2" id="KW-1185">Reference proteome</keyword>
<dbReference type="EMBL" id="LDOU01000015">
    <property type="protein sequence ID" value="KLV07998.1"/>
    <property type="molecule type" value="Genomic_DNA"/>
</dbReference>
<protein>
    <submittedName>
        <fullName evidence="1">Uncharacterized protein</fullName>
    </submittedName>
</protein>